<comment type="caution">
    <text evidence="4">The sequence shown here is derived from an EMBL/GenBank/DDBJ whole genome shotgun (WGS) entry which is preliminary data.</text>
</comment>
<evidence type="ECO:0000256" key="2">
    <source>
        <dbReference type="ARBA" id="ARBA00023315"/>
    </source>
</evidence>
<dbReference type="AlphaFoldDB" id="A0A3S0A345"/>
<reference evidence="4 5" key="1">
    <citation type="submission" date="2018-12" db="EMBL/GenBank/DDBJ databases">
        <title>Bacillus ochoae sp. nov., Paenibacillus whitsoniae sp. nov., Paenibacillus spiritus sp. nov. Isolated from the Mars Exploration Rover during spacecraft assembly.</title>
        <authorList>
            <person name="Seuylemezian A."/>
            <person name="Vaishampayan P."/>
        </authorList>
    </citation>
    <scope>NUCLEOTIDE SEQUENCE [LARGE SCALE GENOMIC DNA]</scope>
    <source>
        <strain evidence="4 5">MER 54</strain>
    </source>
</reference>
<dbReference type="PANTHER" id="PTHR43420">
    <property type="entry name" value="ACETYLTRANSFERASE"/>
    <property type="match status" value="1"/>
</dbReference>
<dbReference type="InterPro" id="IPR000182">
    <property type="entry name" value="GNAT_dom"/>
</dbReference>
<evidence type="ECO:0000313" key="4">
    <source>
        <dbReference type="EMBL" id="RTE08424.1"/>
    </source>
</evidence>
<dbReference type="Pfam" id="PF00583">
    <property type="entry name" value="Acetyltransf_1"/>
    <property type="match status" value="1"/>
</dbReference>
<accession>A0A3S0A345</accession>
<dbReference type="CDD" id="cd04301">
    <property type="entry name" value="NAT_SF"/>
    <property type="match status" value="1"/>
</dbReference>
<name>A0A3S0A345_9BACL</name>
<keyword evidence="1 4" id="KW-0808">Transferase</keyword>
<dbReference type="OrthoDB" id="46888at2"/>
<dbReference type="EMBL" id="RXHU01000051">
    <property type="protein sequence ID" value="RTE08424.1"/>
    <property type="molecule type" value="Genomic_DNA"/>
</dbReference>
<gene>
    <name evidence="4" type="ORF">EJQ19_17500</name>
</gene>
<dbReference type="GO" id="GO:0016747">
    <property type="term" value="F:acyltransferase activity, transferring groups other than amino-acyl groups"/>
    <property type="evidence" value="ECO:0007669"/>
    <property type="project" value="InterPro"/>
</dbReference>
<dbReference type="InterPro" id="IPR016181">
    <property type="entry name" value="Acyl_CoA_acyltransferase"/>
</dbReference>
<evidence type="ECO:0000313" key="5">
    <source>
        <dbReference type="Proteomes" id="UP000276128"/>
    </source>
</evidence>
<keyword evidence="2" id="KW-0012">Acyltransferase</keyword>
<evidence type="ECO:0000256" key="1">
    <source>
        <dbReference type="ARBA" id="ARBA00022679"/>
    </source>
</evidence>
<protein>
    <submittedName>
        <fullName evidence="4">GNAT family N-acetyltransferase</fullName>
    </submittedName>
</protein>
<organism evidence="4 5">
    <name type="scientific">Paenibacillus whitsoniae</name>
    <dbReference type="NCBI Taxonomy" id="2496558"/>
    <lineage>
        <taxon>Bacteria</taxon>
        <taxon>Bacillati</taxon>
        <taxon>Bacillota</taxon>
        <taxon>Bacilli</taxon>
        <taxon>Bacillales</taxon>
        <taxon>Paenibacillaceae</taxon>
        <taxon>Paenibacillus</taxon>
    </lineage>
</organism>
<feature type="domain" description="N-acetyltransferase" evidence="3">
    <location>
        <begin position="11"/>
        <end position="160"/>
    </location>
</feature>
<dbReference type="Proteomes" id="UP000276128">
    <property type="component" value="Unassembled WGS sequence"/>
</dbReference>
<dbReference type="Gene3D" id="3.40.630.30">
    <property type="match status" value="1"/>
</dbReference>
<dbReference type="SUPFAM" id="SSF55729">
    <property type="entry name" value="Acyl-CoA N-acyltransferases (Nat)"/>
    <property type="match status" value="1"/>
</dbReference>
<dbReference type="PROSITE" id="PS51186">
    <property type="entry name" value="GNAT"/>
    <property type="match status" value="1"/>
</dbReference>
<evidence type="ECO:0000259" key="3">
    <source>
        <dbReference type="PROSITE" id="PS51186"/>
    </source>
</evidence>
<keyword evidence="5" id="KW-1185">Reference proteome</keyword>
<sequence>MQRLHLQTNEEILRLLSLQLASYRVEAEIIGFDDIPPLKDGIPSIREALATETFYGYLITEPGQQEPTLAGAISISHDSCVVTICRLMVHPDFFRKGIASSLIAHIVEEQEQLGAARFIVSTGSANLPAIELYERFGFVVRRVFTVPPGVSLTTFERPATSELS</sequence>
<dbReference type="InterPro" id="IPR050680">
    <property type="entry name" value="YpeA/RimI_acetyltransf"/>
</dbReference>
<proteinExistence type="predicted"/>